<evidence type="ECO:0000256" key="3">
    <source>
        <dbReference type="ARBA" id="ARBA00022741"/>
    </source>
</evidence>
<evidence type="ECO:0000256" key="7">
    <source>
        <dbReference type="HAMAP-Rule" id="MF_00011"/>
    </source>
</evidence>
<dbReference type="SMART" id="SM00788">
    <property type="entry name" value="Adenylsucc_synt"/>
    <property type="match status" value="1"/>
</dbReference>
<evidence type="ECO:0000313" key="8">
    <source>
        <dbReference type="EMBL" id="GAA3693181.1"/>
    </source>
</evidence>
<organism evidence="8 9">
    <name type="scientific">Sphingomonas cynarae</name>
    <dbReference type="NCBI Taxonomy" id="930197"/>
    <lineage>
        <taxon>Bacteria</taxon>
        <taxon>Pseudomonadati</taxon>
        <taxon>Pseudomonadota</taxon>
        <taxon>Alphaproteobacteria</taxon>
        <taxon>Sphingomonadales</taxon>
        <taxon>Sphingomonadaceae</taxon>
        <taxon>Sphingomonas</taxon>
    </lineage>
</organism>
<sequence>MPKAKGSREVLQRAGDRLDRQTGGEWVSEALQRAIEAAQRNSTPSGLYVVDCVRFGGQIDAIRRAHGPEVFHIHLTAAQSVLRQRYVERSAAEDAAVEYDALRKSRTERNIESLAKVADVVVDTDRCSAGGVLVRATALLDLYPRGAEKLVDVLIGGQFGSEGKGNIVGHIAPEYDLLVRVGGPNAGHQVFAEPEPEKYFHLPSGTRRAPKAQLLLGPGAVINPKKLLDEIAKHEIDRDRLVIDEQAMIITDEDLERERELFANISSTAQGVGLASARKLTGRSDYKSGARRFLARDCDDLRPFIGSARKVLADAFVERRRILLEGTQGTSLSLHHGQYPHVTTRDTTVAGCLADAGIAPANVRRVIMVCRTFPIRVGGPSGPMAFEVSMEDIHRRSRIPLDPLKRAERTTTTNKERRIAEFDWEQFKDSVQLNGPTDIALTFVDYFGIENREAYRFDQLTPETIRFVEEVERVSGRPVSMLSTDFNWRNVIDRRNW</sequence>
<comment type="subunit">
    <text evidence="7">Homodimer.</text>
</comment>
<feature type="active site" description="Proton donor" evidence="7">
    <location>
        <position position="188"/>
    </location>
</feature>
<feature type="binding site" evidence="7">
    <location>
        <position position="417"/>
    </location>
    <ligand>
        <name>GTP</name>
        <dbReference type="ChEBI" id="CHEBI:37565"/>
    </ligand>
</feature>
<feature type="binding site" description="in other chain" evidence="7">
    <location>
        <begin position="185"/>
        <end position="188"/>
    </location>
    <ligand>
        <name>IMP</name>
        <dbReference type="ChEBI" id="CHEBI:58053"/>
        <note>ligand shared between dimeric partners</note>
    </ligand>
</feature>
<evidence type="ECO:0000256" key="1">
    <source>
        <dbReference type="ARBA" id="ARBA00022598"/>
    </source>
</evidence>
<evidence type="ECO:0000313" key="9">
    <source>
        <dbReference type="Proteomes" id="UP001500523"/>
    </source>
</evidence>
<feature type="binding site" evidence="7">
    <location>
        <begin position="411"/>
        <end position="417"/>
    </location>
    <ligand>
        <name>substrate</name>
    </ligand>
</feature>
<dbReference type="EC" id="6.3.4.4" evidence="7"/>
<name>A0ABP7CM94_9SPHN</name>
<feature type="binding site" description="in other chain" evidence="7">
    <location>
        <position position="415"/>
    </location>
    <ligand>
        <name>IMP</name>
        <dbReference type="ChEBI" id="CHEBI:58053"/>
        <note>ligand shared between dimeric partners</note>
    </ligand>
</feature>
<keyword evidence="3 7" id="KW-0547">Nucleotide-binding</keyword>
<gene>
    <name evidence="7" type="primary">purA</name>
    <name evidence="8" type="ORF">GCM10022268_00160</name>
</gene>
<evidence type="ECO:0000256" key="4">
    <source>
        <dbReference type="ARBA" id="ARBA00022755"/>
    </source>
</evidence>
<comment type="caution">
    <text evidence="7">Lacks conserved residue(s) required for the propagation of feature annotation.</text>
</comment>
<comment type="cofactor">
    <cofactor evidence="7">
        <name>Mg(2+)</name>
        <dbReference type="ChEBI" id="CHEBI:18420"/>
    </cofactor>
    <text evidence="7">Binds 1 Mg(2+) ion per subunit.</text>
</comment>
<dbReference type="Gene3D" id="3.40.50.300">
    <property type="entry name" value="P-loop containing nucleotide triphosphate hydrolases"/>
    <property type="match status" value="1"/>
</dbReference>
<feature type="binding site" description="in other chain" evidence="7">
    <location>
        <position position="268"/>
    </location>
    <ligand>
        <name>IMP</name>
        <dbReference type="ChEBI" id="CHEBI:58053"/>
        <note>ligand shared between dimeric partners</note>
    </ligand>
</feature>
<keyword evidence="6 7" id="KW-0342">GTP-binding</keyword>
<keyword evidence="4 7" id="KW-0658">Purine biosynthesis</keyword>
<dbReference type="PANTHER" id="PTHR11846:SF0">
    <property type="entry name" value="ADENYLOSUCCINATE SYNTHETASE"/>
    <property type="match status" value="1"/>
</dbReference>
<comment type="subcellular location">
    <subcellularLocation>
        <location evidence="7">Cytoplasm</location>
    </subcellularLocation>
</comment>
<dbReference type="PANTHER" id="PTHR11846">
    <property type="entry name" value="ADENYLOSUCCINATE SYNTHETASE"/>
    <property type="match status" value="1"/>
</dbReference>
<dbReference type="InterPro" id="IPR027417">
    <property type="entry name" value="P-loop_NTPase"/>
</dbReference>
<feature type="binding site" description="in other chain" evidence="7">
    <location>
        <position position="343"/>
    </location>
    <ligand>
        <name>IMP</name>
        <dbReference type="ChEBI" id="CHEBI:58053"/>
        <note>ligand shared between dimeric partners</note>
    </ligand>
</feature>
<proteinExistence type="inferred from homology"/>
<comment type="catalytic activity">
    <reaction evidence="7">
        <text>IMP + L-aspartate + GTP = N(6)-(1,2-dicarboxyethyl)-AMP + GDP + phosphate + 2 H(+)</text>
        <dbReference type="Rhea" id="RHEA:15753"/>
        <dbReference type="ChEBI" id="CHEBI:15378"/>
        <dbReference type="ChEBI" id="CHEBI:29991"/>
        <dbReference type="ChEBI" id="CHEBI:37565"/>
        <dbReference type="ChEBI" id="CHEBI:43474"/>
        <dbReference type="ChEBI" id="CHEBI:57567"/>
        <dbReference type="ChEBI" id="CHEBI:58053"/>
        <dbReference type="ChEBI" id="CHEBI:58189"/>
        <dbReference type="EC" id="6.3.4.4"/>
    </reaction>
</comment>
<keyword evidence="5 7" id="KW-0460">Magnesium</keyword>
<evidence type="ECO:0000256" key="6">
    <source>
        <dbReference type="ARBA" id="ARBA00023134"/>
    </source>
</evidence>
<keyword evidence="7" id="KW-0963">Cytoplasm</keyword>
<keyword evidence="1 7" id="KW-0436">Ligase</keyword>
<reference evidence="9" key="1">
    <citation type="journal article" date="2019" name="Int. J. Syst. Evol. Microbiol.">
        <title>The Global Catalogue of Microorganisms (GCM) 10K type strain sequencing project: providing services to taxonomists for standard genome sequencing and annotation.</title>
        <authorList>
            <consortium name="The Broad Institute Genomics Platform"/>
            <consortium name="The Broad Institute Genome Sequencing Center for Infectious Disease"/>
            <person name="Wu L."/>
            <person name="Ma J."/>
        </authorList>
    </citation>
    <scope>NUCLEOTIDE SEQUENCE [LARGE SCALE GENOMIC DNA]</scope>
    <source>
        <strain evidence="9">JCM 17498</strain>
    </source>
</reference>
<accession>A0ABP7CM94</accession>
<dbReference type="EMBL" id="BAABBF010000001">
    <property type="protein sequence ID" value="GAA3693181.1"/>
    <property type="molecule type" value="Genomic_DNA"/>
</dbReference>
<feature type="binding site" evidence="7">
    <location>
        <begin position="187"/>
        <end position="189"/>
    </location>
    <ligand>
        <name>GTP</name>
        <dbReference type="ChEBI" id="CHEBI:37565"/>
    </ligand>
</feature>
<dbReference type="InterPro" id="IPR042109">
    <property type="entry name" value="Adenylosuccinate_synth_dom1"/>
</dbReference>
<feature type="binding site" evidence="7">
    <location>
        <position position="187"/>
    </location>
    <ligand>
        <name>Mg(2+)</name>
        <dbReference type="ChEBI" id="CHEBI:18420"/>
    </ligand>
</feature>
<dbReference type="Pfam" id="PF00709">
    <property type="entry name" value="Adenylsucc_synt"/>
    <property type="match status" value="2"/>
</dbReference>
<dbReference type="Gene3D" id="3.90.170.10">
    <property type="entry name" value="Adenylosuccinate Synthetase, subunit A, domain 3"/>
    <property type="match status" value="1"/>
</dbReference>
<dbReference type="InterPro" id="IPR042111">
    <property type="entry name" value="Adenylosuccinate_synth_dom3"/>
</dbReference>
<feature type="binding site" evidence="7">
    <location>
        <begin position="443"/>
        <end position="445"/>
    </location>
    <ligand>
        <name>GTP</name>
        <dbReference type="ChEBI" id="CHEBI:37565"/>
    </ligand>
</feature>
<feature type="binding site" description="in other chain" evidence="7">
    <location>
        <position position="328"/>
    </location>
    <ligand>
        <name>IMP</name>
        <dbReference type="ChEBI" id="CHEBI:58053"/>
        <note>ligand shared between dimeric partners</note>
    </ligand>
</feature>
<dbReference type="HAMAP" id="MF_00011">
    <property type="entry name" value="Adenylosucc_synth"/>
    <property type="match status" value="1"/>
</dbReference>
<comment type="function">
    <text evidence="7">Plays an important role in the de novo pathway of purine nucleotide biosynthesis. Catalyzes the first committed step in the biosynthesis of AMP from IMP.</text>
</comment>
<comment type="similarity">
    <text evidence="7">Belongs to the adenylosuccinate synthetase family.</text>
</comment>
<comment type="pathway">
    <text evidence="7">Purine metabolism; AMP biosynthesis via de novo pathway; AMP from IMP: step 1/2.</text>
</comment>
<dbReference type="SUPFAM" id="SSF52540">
    <property type="entry name" value="P-loop containing nucleoside triphosphate hydrolases"/>
    <property type="match status" value="1"/>
</dbReference>
<keyword evidence="9" id="KW-1185">Reference proteome</keyword>
<dbReference type="Proteomes" id="UP001500523">
    <property type="component" value="Unassembled WGS sequence"/>
</dbReference>
<evidence type="ECO:0000256" key="2">
    <source>
        <dbReference type="ARBA" id="ARBA00022723"/>
    </source>
</evidence>
<protein>
    <recommendedName>
        <fullName evidence="7">Adenylosuccinate synthetase</fullName>
        <shortName evidence="7">AMPSase</shortName>
        <shortName evidence="7">AdSS</shortName>
        <ecNumber evidence="7">6.3.4.4</ecNumber>
    </recommendedName>
    <alternativeName>
        <fullName evidence="7">IMP--aspartate ligase</fullName>
    </alternativeName>
</protein>
<evidence type="ECO:0000256" key="5">
    <source>
        <dbReference type="ARBA" id="ARBA00022842"/>
    </source>
</evidence>
<dbReference type="Gene3D" id="3.40.440.10">
    <property type="entry name" value="Adenylosuccinate Synthetase, subunit A, domain 1"/>
    <property type="match status" value="2"/>
</dbReference>
<dbReference type="InterPro" id="IPR001114">
    <property type="entry name" value="Adenylosuccinate_synthetase"/>
</dbReference>
<keyword evidence="2 7" id="KW-0479">Metal-binding</keyword>
<comment type="caution">
    <text evidence="8">The sequence shown here is derived from an EMBL/GenBank/DDBJ whole genome shotgun (WGS) entry which is preliminary data.</text>
</comment>